<dbReference type="EMBL" id="AYRZ02006673">
    <property type="protein sequence ID" value="PHT44342.1"/>
    <property type="molecule type" value="Genomic_DNA"/>
</dbReference>
<protein>
    <submittedName>
        <fullName evidence="3">Cytochrome b6</fullName>
    </submittedName>
</protein>
<dbReference type="SUPFAM" id="SSF81342">
    <property type="entry name" value="Transmembrane di-heme cytochromes"/>
    <property type="match status" value="1"/>
</dbReference>
<dbReference type="PROSITE" id="PS51002">
    <property type="entry name" value="CYTB_NTER"/>
    <property type="match status" value="1"/>
</dbReference>
<keyword evidence="1" id="KW-0472">Membrane</keyword>
<comment type="caution">
    <text evidence="3">The sequence shown here is derived from an EMBL/GenBank/DDBJ whole genome shotgun (WGS) entry which is preliminary data.</text>
</comment>
<proteinExistence type="predicted"/>
<feature type="transmembrane region" description="Helical" evidence="1">
    <location>
        <begin position="20"/>
        <end position="38"/>
    </location>
</feature>
<evidence type="ECO:0000259" key="2">
    <source>
        <dbReference type="PROSITE" id="PS51002"/>
    </source>
</evidence>
<dbReference type="InterPro" id="IPR027387">
    <property type="entry name" value="Cytb/b6-like_sf"/>
</dbReference>
<dbReference type="GO" id="GO:0016491">
    <property type="term" value="F:oxidoreductase activity"/>
    <property type="evidence" value="ECO:0007669"/>
    <property type="project" value="InterPro"/>
</dbReference>
<dbReference type="Gramene" id="PHT44342">
    <property type="protein sequence ID" value="PHT44342"/>
    <property type="gene ID" value="T459_35652"/>
</dbReference>
<dbReference type="PANTHER" id="PTHR19271">
    <property type="entry name" value="CYTOCHROME B"/>
    <property type="match status" value="1"/>
</dbReference>
<dbReference type="Proteomes" id="UP000222542">
    <property type="component" value="Unassembled WGS sequence"/>
</dbReference>
<evidence type="ECO:0000256" key="1">
    <source>
        <dbReference type="SAM" id="Phobius"/>
    </source>
</evidence>
<keyword evidence="1" id="KW-0812">Transmembrane</keyword>
<keyword evidence="1" id="KW-1133">Transmembrane helix</keyword>
<keyword evidence="4" id="KW-1185">Reference proteome</keyword>
<dbReference type="GO" id="GO:0022904">
    <property type="term" value="P:respiratory electron transport chain"/>
    <property type="evidence" value="ECO:0007669"/>
    <property type="project" value="InterPro"/>
</dbReference>
<organism evidence="3 4">
    <name type="scientific">Capsicum annuum</name>
    <name type="common">Capsicum pepper</name>
    <dbReference type="NCBI Taxonomy" id="4072"/>
    <lineage>
        <taxon>Eukaryota</taxon>
        <taxon>Viridiplantae</taxon>
        <taxon>Streptophyta</taxon>
        <taxon>Embryophyta</taxon>
        <taxon>Tracheophyta</taxon>
        <taxon>Spermatophyta</taxon>
        <taxon>Magnoliopsida</taxon>
        <taxon>eudicotyledons</taxon>
        <taxon>Gunneridae</taxon>
        <taxon>Pentapetalae</taxon>
        <taxon>asterids</taxon>
        <taxon>lamiids</taxon>
        <taxon>Solanales</taxon>
        <taxon>Solanaceae</taxon>
        <taxon>Solanoideae</taxon>
        <taxon>Capsiceae</taxon>
        <taxon>Capsicum</taxon>
    </lineage>
</organism>
<feature type="domain" description="Cytochrome b/b6 N-terminal region profile" evidence="2">
    <location>
        <begin position="1"/>
        <end position="106"/>
    </location>
</feature>
<dbReference type="GO" id="GO:0016020">
    <property type="term" value="C:membrane"/>
    <property type="evidence" value="ECO:0000318"/>
    <property type="project" value="GO_Central"/>
</dbReference>
<reference evidence="3 4" key="1">
    <citation type="journal article" date="2014" name="Nat. Genet.">
        <title>Genome sequence of the hot pepper provides insights into the evolution of pungency in Capsicum species.</title>
        <authorList>
            <person name="Kim S."/>
            <person name="Park M."/>
            <person name="Yeom S.I."/>
            <person name="Kim Y.M."/>
            <person name="Lee J.M."/>
            <person name="Lee H.A."/>
            <person name="Seo E."/>
            <person name="Choi J."/>
            <person name="Cheong K."/>
            <person name="Kim K.T."/>
            <person name="Jung K."/>
            <person name="Lee G.W."/>
            <person name="Oh S.K."/>
            <person name="Bae C."/>
            <person name="Kim S.B."/>
            <person name="Lee H.Y."/>
            <person name="Kim S.Y."/>
            <person name="Kim M.S."/>
            <person name="Kang B.C."/>
            <person name="Jo Y.D."/>
            <person name="Yang H.B."/>
            <person name="Jeong H.J."/>
            <person name="Kang W.H."/>
            <person name="Kwon J.K."/>
            <person name="Shin C."/>
            <person name="Lim J.Y."/>
            <person name="Park J.H."/>
            <person name="Huh J.H."/>
            <person name="Kim J.S."/>
            <person name="Kim B.D."/>
            <person name="Cohen O."/>
            <person name="Paran I."/>
            <person name="Suh M.C."/>
            <person name="Lee S.B."/>
            <person name="Kim Y.K."/>
            <person name="Shin Y."/>
            <person name="Noh S.J."/>
            <person name="Park J."/>
            <person name="Seo Y.S."/>
            <person name="Kwon S.Y."/>
            <person name="Kim H.A."/>
            <person name="Park J.M."/>
            <person name="Kim H.J."/>
            <person name="Choi S.B."/>
            <person name="Bosland P.W."/>
            <person name="Reeves G."/>
            <person name="Jo S.H."/>
            <person name="Lee B.W."/>
            <person name="Cho H.T."/>
            <person name="Choi H.S."/>
            <person name="Lee M.S."/>
            <person name="Yu Y."/>
            <person name="Do Choi Y."/>
            <person name="Park B.S."/>
            <person name="van Deynze A."/>
            <person name="Ashrafi H."/>
            <person name="Hill T."/>
            <person name="Kim W.T."/>
            <person name="Pai H.S."/>
            <person name="Ahn H.K."/>
            <person name="Yeam I."/>
            <person name="Giovannoni J.J."/>
            <person name="Rose J.K."/>
            <person name="Sorensen I."/>
            <person name="Lee S.J."/>
            <person name="Kim R.W."/>
            <person name="Choi I.Y."/>
            <person name="Choi B.S."/>
            <person name="Lim J.S."/>
            <person name="Lee Y.H."/>
            <person name="Choi D."/>
        </authorList>
    </citation>
    <scope>NUCLEOTIDE SEQUENCE [LARGE SCALE GENOMIC DNA]</scope>
    <source>
        <strain evidence="4">cv. CM334</strain>
    </source>
</reference>
<evidence type="ECO:0000313" key="4">
    <source>
        <dbReference type="Proteomes" id="UP000222542"/>
    </source>
</evidence>
<dbReference type="PANTHER" id="PTHR19271:SF40">
    <property type="entry name" value="CYTOCHROME B"/>
    <property type="match status" value="1"/>
</dbReference>
<evidence type="ECO:0000313" key="3">
    <source>
        <dbReference type="EMBL" id="PHT44342.1"/>
    </source>
</evidence>
<sequence>MIVHVFWVYLTGGFNKPRELTWVTGVVLAVLIASFGVIDYSLPRDQIGYWTVKVVIGVPDSIPVLFELSRKNATVGQSTLTRFYNLHTFLLPLLTALISDGAEVHS</sequence>
<gene>
    <name evidence="3" type="ORF">T459_35652</name>
</gene>
<name>A0A2G2WGJ5_CAPAN</name>
<dbReference type="Pfam" id="PF00033">
    <property type="entry name" value="Cytochrome_B"/>
    <property type="match status" value="1"/>
</dbReference>
<accession>A0A2G2WGJ5</accession>
<dbReference type="AlphaFoldDB" id="A0A2G2WGJ5"/>
<dbReference type="Gene3D" id="1.20.810.10">
    <property type="entry name" value="Cytochrome Bc1 Complex, Chain C"/>
    <property type="match status" value="1"/>
</dbReference>
<dbReference type="GO" id="GO:0009055">
    <property type="term" value="F:electron transfer activity"/>
    <property type="evidence" value="ECO:0007669"/>
    <property type="project" value="InterPro"/>
</dbReference>
<dbReference type="STRING" id="4072.A0A2G2WGJ5"/>
<dbReference type="InterPro" id="IPR016174">
    <property type="entry name" value="Di-haem_cyt_TM"/>
</dbReference>
<dbReference type="InterPro" id="IPR005797">
    <property type="entry name" value="Cyt_b/b6_N"/>
</dbReference>
<reference evidence="3 4" key="2">
    <citation type="journal article" date="2017" name="Genome Biol.">
        <title>New reference genome sequences of hot pepper reveal the massive evolution of plant disease-resistance genes by retroduplication.</title>
        <authorList>
            <person name="Kim S."/>
            <person name="Park J."/>
            <person name="Yeom S.I."/>
            <person name="Kim Y.M."/>
            <person name="Seo E."/>
            <person name="Kim K.T."/>
            <person name="Kim M.S."/>
            <person name="Lee J.M."/>
            <person name="Cheong K."/>
            <person name="Shin H.S."/>
            <person name="Kim S.B."/>
            <person name="Han K."/>
            <person name="Lee J."/>
            <person name="Park M."/>
            <person name="Lee H.A."/>
            <person name="Lee H.Y."/>
            <person name="Lee Y."/>
            <person name="Oh S."/>
            <person name="Lee J.H."/>
            <person name="Choi E."/>
            <person name="Choi E."/>
            <person name="Lee S.E."/>
            <person name="Jeon J."/>
            <person name="Kim H."/>
            <person name="Choi G."/>
            <person name="Song H."/>
            <person name="Lee J."/>
            <person name="Lee S.C."/>
            <person name="Kwon J.K."/>
            <person name="Lee H.Y."/>
            <person name="Koo N."/>
            <person name="Hong Y."/>
            <person name="Kim R.W."/>
            <person name="Kang W.H."/>
            <person name="Huh J.H."/>
            <person name="Kang B.C."/>
            <person name="Yang T.J."/>
            <person name="Lee Y.H."/>
            <person name="Bennetzen J.L."/>
            <person name="Choi D."/>
        </authorList>
    </citation>
    <scope>NUCLEOTIDE SEQUENCE [LARGE SCALE GENOMIC DNA]</scope>
    <source>
        <strain evidence="4">cv. CM334</strain>
    </source>
</reference>